<protein>
    <submittedName>
        <fullName evidence="1">Uncharacterized protein</fullName>
    </submittedName>
</protein>
<organism evidence="1 2">
    <name type="scientific">Tetrahymena thermophila (strain SB210)</name>
    <dbReference type="NCBI Taxonomy" id="312017"/>
    <lineage>
        <taxon>Eukaryota</taxon>
        <taxon>Sar</taxon>
        <taxon>Alveolata</taxon>
        <taxon>Ciliophora</taxon>
        <taxon>Intramacronucleata</taxon>
        <taxon>Oligohymenophorea</taxon>
        <taxon>Hymenostomatida</taxon>
        <taxon>Tetrahymenina</taxon>
        <taxon>Tetrahymenidae</taxon>
        <taxon>Tetrahymena</taxon>
    </lineage>
</organism>
<sequence>MSKIKVVIFLHQAIPVPKSFAPYAPILFQLEIFEQITNQINMKEKGCVKIVIFLQLAIPVPKSFVPTSQILFPLETQEKIKNQINMEEKGWQKLWISLVFQLCCDDVKVVIFLHQVIPVLKYFVPSSPILFPLEIYVISKVKVVIFLQQAIPVPKSFAPSAPILLSLEIQEQIINQINMDEKGCIKVVIFLHQVIPILKSFAPSAPILFQLEIYEQIKKQINIKERIVKNYSFHRIKVVMFLHQAIPVPKSFAPTSPILFPLEIYEQITNQINMEVKGWQKTMAFVSILVIL</sequence>
<dbReference type="RefSeq" id="XP_001025418.3">
    <property type="nucleotide sequence ID" value="XM_001025418.3"/>
</dbReference>
<dbReference type="AlphaFoldDB" id="Q24BL6"/>
<dbReference type="KEGG" id="tet:TTHERM_01439780"/>
<reference evidence="2" key="1">
    <citation type="journal article" date="2006" name="PLoS Biol.">
        <title>Macronuclear genome sequence of the ciliate Tetrahymena thermophila, a model eukaryote.</title>
        <authorList>
            <person name="Eisen J.A."/>
            <person name="Coyne R.S."/>
            <person name="Wu M."/>
            <person name="Wu D."/>
            <person name="Thiagarajan M."/>
            <person name="Wortman J.R."/>
            <person name="Badger J.H."/>
            <person name="Ren Q."/>
            <person name="Amedeo P."/>
            <person name="Jones K.M."/>
            <person name="Tallon L.J."/>
            <person name="Delcher A.L."/>
            <person name="Salzberg S.L."/>
            <person name="Silva J.C."/>
            <person name="Haas B.J."/>
            <person name="Majoros W.H."/>
            <person name="Farzad M."/>
            <person name="Carlton J.M."/>
            <person name="Smith R.K. Jr."/>
            <person name="Garg J."/>
            <person name="Pearlman R.E."/>
            <person name="Karrer K.M."/>
            <person name="Sun L."/>
            <person name="Manning G."/>
            <person name="Elde N.C."/>
            <person name="Turkewitz A.P."/>
            <person name="Asai D.J."/>
            <person name="Wilkes D.E."/>
            <person name="Wang Y."/>
            <person name="Cai H."/>
            <person name="Collins K."/>
            <person name="Stewart B.A."/>
            <person name="Lee S.R."/>
            <person name="Wilamowska K."/>
            <person name="Weinberg Z."/>
            <person name="Ruzzo W.L."/>
            <person name="Wloga D."/>
            <person name="Gaertig J."/>
            <person name="Frankel J."/>
            <person name="Tsao C.-C."/>
            <person name="Gorovsky M.A."/>
            <person name="Keeling P.J."/>
            <person name="Waller R.F."/>
            <person name="Patron N.J."/>
            <person name="Cherry J.M."/>
            <person name="Stover N.A."/>
            <person name="Krieger C.J."/>
            <person name="del Toro C."/>
            <person name="Ryder H.F."/>
            <person name="Williamson S.C."/>
            <person name="Barbeau R.A."/>
            <person name="Hamilton E.P."/>
            <person name="Orias E."/>
        </authorList>
    </citation>
    <scope>NUCLEOTIDE SEQUENCE [LARGE SCALE GENOMIC DNA]</scope>
    <source>
        <strain evidence="2">SB210</strain>
    </source>
</reference>
<dbReference type="InParanoid" id="Q24BL6"/>
<evidence type="ECO:0000313" key="1">
    <source>
        <dbReference type="EMBL" id="EAS05173.3"/>
    </source>
</evidence>
<gene>
    <name evidence="1" type="ORF">TTHERM_01439780</name>
</gene>
<keyword evidence="2" id="KW-1185">Reference proteome</keyword>
<proteinExistence type="predicted"/>
<dbReference type="EMBL" id="GG662401">
    <property type="protein sequence ID" value="EAS05173.3"/>
    <property type="molecule type" value="Genomic_DNA"/>
</dbReference>
<name>Q24BL6_TETTS</name>
<dbReference type="HOGENOM" id="CLU_282789_0_0_1"/>
<accession>Q24BL6</accession>
<dbReference type="GeneID" id="7837575"/>
<evidence type="ECO:0000313" key="2">
    <source>
        <dbReference type="Proteomes" id="UP000009168"/>
    </source>
</evidence>
<dbReference type="Proteomes" id="UP000009168">
    <property type="component" value="Unassembled WGS sequence"/>
</dbReference>